<dbReference type="GO" id="GO:0006508">
    <property type="term" value="P:proteolysis"/>
    <property type="evidence" value="ECO:0007669"/>
    <property type="project" value="InterPro"/>
</dbReference>
<dbReference type="Gene3D" id="2.60.40.1120">
    <property type="entry name" value="Carboxypeptidase-like, regulatory domain"/>
    <property type="match status" value="1"/>
</dbReference>
<keyword evidence="2" id="KW-0325">Glycoprotein</keyword>
<reference evidence="6" key="1">
    <citation type="submission" date="2025-08" db="UniProtKB">
        <authorList>
            <consortium name="RefSeq"/>
        </authorList>
    </citation>
    <scope>IDENTIFICATION</scope>
</reference>
<dbReference type="GeneID" id="108510349"/>
<dbReference type="AlphaFoldDB" id="A0A6J0JBI8"/>
<comment type="similarity">
    <text evidence="1 3">Belongs to the peptidase M14 family.</text>
</comment>
<name>A0A6J0JBI8_9PASS</name>
<evidence type="ECO:0000313" key="5">
    <source>
        <dbReference type="Proteomes" id="UP000504624"/>
    </source>
</evidence>
<dbReference type="PANTHER" id="PTHR11532">
    <property type="entry name" value="PROTEASE M14 CARBOXYPEPTIDASE"/>
    <property type="match status" value="1"/>
</dbReference>
<evidence type="ECO:0000313" key="6">
    <source>
        <dbReference type="RefSeq" id="XP_017695519.1"/>
    </source>
</evidence>
<dbReference type="SUPFAM" id="SSF53187">
    <property type="entry name" value="Zn-dependent exopeptidases"/>
    <property type="match status" value="1"/>
</dbReference>
<comment type="caution">
    <text evidence="3">Lacks conserved residue(s) required for the propagation of feature annotation.</text>
</comment>
<dbReference type="Pfam" id="PF00246">
    <property type="entry name" value="Peptidase_M14"/>
    <property type="match status" value="1"/>
</dbReference>
<dbReference type="SUPFAM" id="SSF49464">
    <property type="entry name" value="Carboxypeptidase regulatory domain-like"/>
    <property type="match status" value="1"/>
</dbReference>
<feature type="domain" description="Peptidase M14" evidence="4">
    <location>
        <begin position="1"/>
        <end position="225"/>
    </location>
</feature>
<dbReference type="OrthoDB" id="10249045at2759"/>
<proteinExistence type="inferred from homology"/>
<evidence type="ECO:0000256" key="1">
    <source>
        <dbReference type="ARBA" id="ARBA00005988"/>
    </source>
</evidence>
<dbReference type="Proteomes" id="UP000504624">
    <property type="component" value="Unplaced"/>
</dbReference>
<organism evidence="5 6">
    <name type="scientific">Lepidothrix coronata</name>
    <name type="common">blue-crowned manakin</name>
    <dbReference type="NCBI Taxonomy" id="321398"/>
    <lineage>
        <taxon>Eukaryota</taxon>
        <taxon>Metazoa</taxon>
        <taxon>Chordata</taxon>
        <taxon>Craniata</taxon>
        <taxon>Vertebrata</taxon>
        <taxon>Euteleostomi</taxon>
        <taxon>Archelosauria</taxon>
        <taxon>Archosauria</taxon>
        <taxon>Dinosauria</taxon>
        <taxon>Saurischia</taxon>
        <taxon>Theropoda</taxon>
        <taxon>Coelurosauria</taxon>
        <taxon>Aves</taxon>
        <taxon>Neognathae</taxon>
        <taxon>Neoaves</taxon>
        <taxon>Telluraves</taxon>
        <taxon>Australaves</taxon>
        <taxon>Passeriformes</taxon>
        <taxon>Pipridae</taxon>
        <taxon>Lepidothrix</taxon>
    </lineage>
</organism>
<dbReference type="RefSeq" id="XP_017695519.1">
    <property type="nucleotide sequence ID" value="XM_017840030.1"/>
</dbReference>
<evidence type="ECO:0000256" key="3">
    <source>
        <dbReference type="PROSITE-ProRule" id="PRU01379"/>
    </source>
</evidence>
<dbReference type="GO" id="GO:0005615">
    <property type="term" value="C:extracellular space"/>
    <property type="evidence" value="ECO:0007669"/>
    <property type="project" value="TreeGrafter"/>
</dbReference>
<sequence length="225" mass="25587">MHGNEVLGRELLLNLMEYLCREFRRGNPRVVQLVTDTRIHLLPSMNPDGYETAYELGSELAGWAMGRWTYEGIDLNHNFADLNTALWDAEDNDLVPHEFPNHYIPIPEYYTLANATVSPRDPPVCANAMVSPLKAPTVDGDYWRLLNPGEYEVTARAEGYEAATRSCWVSFENVPTPCSFRLERARGRPRGSRPAPDPTLRLRRQRLRRLRAHGRGHWPGPAPGP</sequence>
<dbReference type="GO" id="GO:0004181">
    <property type="term" value="F:metallocarboxypeptidase activity"/>
    <property type="evidence" value="ECO:0007669"/>
    <property type="project" value="InterPro"/>
</dbReference>
<gene>
    <name evidence="6" type="primary">CPXM1</name>
</gene>
<keyword evidence="6" id="KW-0121">Carboxypeptidase</keyword>
<keyword evidence="6" id="KW-0378">Hydrolase</keyword>
<dbReference type="PROSITE" id="PS52035">
    <property type="entry name" value="PEPTIDASE_M14"/>
    <property type="match status" value="1"/>
</dbReference>
<dbReference type="InterPro" id="IPR000834">
    <property type="entry name" value="Peptidase_M14"/>
</dbReference>
<dbReference type="Gene3D" id="3.40.630.10">
    <property type="entry name" value="Zn peptidases"/>
    <property type="match status" value="1"/>
</dbReference>
<dbReference type="GO" id="GO:0008270">
    <property type="term" value="F:zinc ion binding"/>
    <property type="evidence" value="ECO:0007669"/>
    <property type="project" value="InterPro"/>
</dbReference>
<dbReference type="InterPro" id="IPR008969">
    <property type="entry name" value="CarboxyPept-like_regulatory"/>
</dbReference>
<evidence type="ECO:0000256" key="2">
    <source>
        <dbReference type="ARBA" id="ARBA00023180"/>
    </source>
</evidence>
<keyword evidence="6" id="KW-0645">Protease</keyword>
<keyword evidence="5" id="KW-1185">Reference proteome</keyword>
<accession>A0A6J0JBI8</accession>
<dbReference type="PANTHER" id="PTHR11532:SF43">
    <property type="entry name" value="CARBOXYPEPTIDASE X1-RELATED"/>
    <property type="match status" value="1"/>
</dbReference>
<dbReference type="CTD" id="56265"/>
<dbReference type="InterPro" id="IPR050753">
    <property type="entry name" value="Peptidase_M14_domain"/>
</dbReference>
<protein>
    <submittedName>
        <fullName evidence="6">Probable carboxypeptidase X1</fullName>
    </submittedName>
</protein>
<evidence type="ECO:0000259" key="4">
    <source>
        <dbReference type="PROSITE" id="PS52035"/>
    </source>
</evidence>